<dbReference type="SUPFAM" id="SSF55874">
    <property type="entry name" value="ATPase domain of HSP90 chaperone/DNA topoisomerase II/histidine kinase"/>
    <property type="match status" value="1"/>
</dbReference>
<dbReference type="HOGENOM" id="CLU_037402_0_0_5"/>
<dbReference type="Gene3D" id="3.30.565.10">
    <property type="entry name" value="Histidine kinase-like ATPase, C-terminal domain"/>
    <property type="match status" value="1"/>
</dbReference>
<reference evidence="1 2" key="1">
    <citation type="journal article" date="2015" name="Int. J. Syst. Evol. Microbiol.">
        <title>Description of Sphingopyxis fribergensis sp. nov. - a soil bacterium with the ability to degrade styrene and phenylacetic acid.</title>
        <authorList>
            <person name="Oelschlagel M."/>
            <person name="Ruckert C."/>
            <person name="Kalinowski J."/>
            <person name="Schmidt G."/>
            <person name="Schlomann M."/>
            <person name="Tischler D."/>
        </authorList>
    </citation>
    <scope>NUCLEOTIDE SEQUENCE [LARGE SCALE GENOMIC DNA]</scope>
    <source>
        <strain evidence="1 2">Kp5.2</strain>
    </source>
</reference>
<protein>
    <submittedName>
        <fullName evidence="1">HSP90 family molecular chaperone-like protein</fullName>
    </submittedName>
</protein>
<evidence type="ECO:0000313" key="2">
    <source>
        <dbReference type="Proteomes" id="UP000030907"/>
    </source>
</evidence>
<sequence length="468" mass="51952">MKRAARQPSASPAITGTGASASPGDLVVIGKDILELLSSAMYTDPLTIYREYVQNSADAIEARRLDGPRGRGRVDIRIDHDARSVRITDDGTGIPVSEAPRRLLAIGGSRKRGTDARGFRGIGRLAGLAYCRQLLFRTRAAGDTEVVELSWDCMRLRAALRALGQNDDLPGVVDDIVTLTVQPADPSDPPHFFEVELRDIVRHHRRDALLNEELIADYLAEVAPVPFDRAFSFASAIEHHIKAHAPLPELEIRINDGEPLRRPHRDQFPAKANEDGHISECELLTFEDRDGGVAAVGWIVHHDYLGALPRRARIGGIRLRAGDIQVGDHQVLIDYFAEPRFNSWAVAEIHVLDRRIIPNARRDFFEHNVHFNDLTAQLEPLTRKIAKCCRSASVDRNRAKALQQTASALGQDIQLRDLNAINSDIRPKLEKCVNAMRAFARRHSKGDSVDEPVFAALSELEEALGKQP</sequence>
<dbReference type="STRING" id="1515612.SKP52_14265"/>
<proteinExistence type="predicted"/>
<dbReference type="KEGG" id="sphk:SKP52_14265"/>
<dbReference type="Pfam" id="PF13589">
    <property type="entry name" value="HATPase_c_3"/>
    <property type="match status" value="1"/>
</dbReference>
<accession>A0A0A7PKK7</accession>
<name>A0A0A7PKK7_9SPHN</name>
<dbReference type="RefSeq" id="WP_052208318.1">
    <property type="nucleotide sequence ID" value="NZ_CP009122.1"/>
</dbReference>
<dbReference type="AlphaFoldDB" id="A0A0A7PKK7"/>
<dbReference type="Proteomes" id="UP000030907">
    <property type="component" value="Chromosome"/>
</dbReference>
<dbReference type="EMBL" id="CP009122">
    <property type="protein sequence ID" value="AJA09738.1"/>
    <property type="molecule type" value="Genomic_DNA"/>
</dbReference>
<dbReference type="InterPro" id="IPR036890">
    <property type="entry name" value="HATPase_C_sf"/>
</dbReference>
<keyword evidence="2" id="KW-1185">Reference proteome</keyword>
<organism evidence="1 2">
    <name type="scientific">Sphingopyxis fribergensis</name>
    <dbReference type="NCBI Taxonomy" id="1515612"/>
    <lineage>
        <taxon>Bacteria</taxon>
        <taxon>Pseudomonadati</taxon>
        <taxon>Pseudomonadota</taxon>
        <taxon>Alphaproteobacteria</taxon>
        <taxon>Sphingomonadales</taxon>
        <taxon>Sphingomonadaceae</taxon>
        <taxon>Sphingopyxis</taxon>
    </lineage>
</organism>
<dbReference type="OrthoDB" id="7452186at2"/>
<gene>
    <name evidence="1" type="ORF">SKP52_14265</name>
</gene>
<evidence type="ECO:0000313" key="1">
    <source>
        <dbReference type="EMBL" id="AJA09738.1"/>
    </source>
</evidence>